<dbReference type="InterPro" id="IPR004119">
    <property type="entry name" value="EcKL"/>
</dbReference>
<dbReference type="PANTHER" id="PTHR11012:SF30">
    <property type="entry name" value="PROTEIN KINASE-LIKE DOMAIN-CONTAINING"/>
    <property type="match status" value="1"/>
</dbReference>
<dbReference type="AlphaFoldDB" id="A0A7W5DXV9"/>
<sequence>MDLLPDVHDWLLDALPGRHITGTANLQTLWSGYGSIVRVGLDGGPEESVIVKQVTPPTEKDHPRGWNTNLSHERKLRSYEIESCWYRSWSDQCDANCRVAKCLAQGTIAGGQVLVLEDLDASGFSVRRHRLDENGVATGLRWLAHFHATFMGVDGEGLWPTGTYWHLETRPDEWAAMPNGALKDAAITIDQRLKSAKFQTLVHGDAKVANFCFAESFETPPAMVDFQYVGRGCGMKDVAYFLGSCLDESQCERMEASHLQIYFDTLRRSLTERHADRGNKIDVESLEREWRTLYPIAWADFVRFLEGWCPGHAKLHRYSQKIADTAIKNLSDT</sequence>
<dbReference type="SUPFAM" id="SSF56112">
    <property type="entry name" value="Protein kinase-like (PK-like)"/>
    <property type="match status" value="1"/>
</dbReference>
<name>A0A7W5DXV9_9BACT</name>
<dbReference type="EMBL" id="JACHXU010000006">
    <property type="protein sequence ID" value="MBB3206549.1"/>
    <property type="molecule type" value="Genomic_DNA"/>
</dbReference>
<keyword evidence="3" id="KW-1185">Reference proteome</keyword>
<dbReference type="PANTHER" id="PTHR11012">
    <property type="entry name" value="PROTEIN KINASE-LIKE DOMAIN-CONTAINING"/>
    <property type="match status" value="1"/>
</dbReference>
<dbReference type="SMART" id="SM00587">
    <property type="entry name" value="CHK"/>
    <property type="match status" value="1"/>
</dbReference>
<dbReference type="RefSeq" id="WP_184304999.1">
    <property type="nucleotide sequence ID" value="NZ_JACHXU010000006.1"/>
</dbReference>
<dbReference type="Proteomes" id="UP000536179">
    <property type="component" value="Unassembled WGS sequence"/>
</dbReference>
<dbReference type="Gene3D" id="3.90.1200.10">
    <property type="match status" value="1"/>
</dbReference>
<reference evidence="2 3" key="1">
    <citation type="submission" date="2020-08" db="EMBL/GenBank/DDBJ databases">
        <title>Genomic Encyclopedia of Type Strains, Phase III (KMG-III): the genomes of soil and plant-associated and newly described type strains.</title>
        <authorList>
            <person name="Whitman W."/>
        </authorList>
    </citation>
    <scope>NUCLEOTIDE SEQUENCE [LARGE SCALE GENOMIC DNA]</scope>
    <source>
        <strain evidence="2 3">CECT 8075</strain>
    </source>
</reference>
<dbReference type="InterPro" id="IPR015897">
    <property type="entry name" value="CHK_kinase-like"/>
</dbReference>
<comment type="caution">
    <text evidence="2">The sequence shown here is derived from an EMBL/GenBank/DDBJ whole genome shotgun (WGS) entry which is preliminary data.</text>
</comment>
<gene>
    <name evidence="2" type="ORF">FHS27_002358</name>
</gene>
<accession>A0A7W5DXV9</accession>
<dbReference type="InterPro" id="IPR011009">
    <property type="entry name" value="Kinase-like_dom_sf"/>
</dbReference>
<organism evidence="2 3">
    <name type="scientific">Aporhodopirellula rubra</name>
    <dbReference type="NCBI Taxonomy" id="980271"/>
    <lineage>
        <taxon>Bacteria</taxon>
        <taxon>Pseudomonadati</taxon>
        <taxon>Planctomycetota</taxon>
        <taxon>Planctomycetia</taxon>
        <taxon>Pirellulales</taxon>
        <taxon>Pirellulaceae</taxon>
        <taxon>Aporhodopirellula</taxon>
    </lineage>
</organism>
<dbReference type="Pfam" id="PF02958">
    <property type="entry name" value="EcKL"/>
    <property type="match status" value="1"/>
</dbReference>
<feature type="domain" description="CHK kinase-like" evidence="1">
    <location>
        <begin position="114"/>
        <end position="272"/>
    </location>
</feature>
<evidence type="ECO:0000313" key="3">
    <source>
        <dbReference type="Proteomes" id="UP000536179"/>
    </source>
</evidence>
<protein>
    <recommendedName>
        <fullName evidence="1">CHK kinase-like domain-containing protein</fullName>
    </recommendedName>
</protein>
<evidence type="ECO:0000313" key="2">
    <source>
        <dbReference type="EMBL" id="MBB3206549.1"/>
    </source>
</evidence>
<proteinExistence type="predicted"/>
<evidence type="ECO:0000259" key="1">
    <source>
        <dbReference type="SMART" id="SM00587"/>
    </source>
</evidence>